<dbReference type="InterPro" id="IPR050361">
    <property type="entry name" value="MPP/UQCRC_Complex"/>
</dbReference>
<comment type="caution">
    <text evidence="4">The sequence shown here is derived from an EMBL/GenBank/DDBJ whole genome shotgun (WGS) entry which is preliminary data.</text>
</comment>
<feature type="domain" description="Peptidase M16 N-terminal" evidence="2">
    <location>
        <begin position="23"/>
        <end position="143"/>
    </location>
</feature>
<dbReference type="Gene3D" id="3.30.830.10">
    <property type="entry name" value="Metalloenzyme, LuxS/M16 peptidase-like"/>
    <property type="match status" value="2"/>
</dbReference>
<reference evidence="4" key="1">
    <citation type="journal article" date="2020" name="ISME J.">
        <title>Gammaproteobacteria mediating utilization of methyl-, sulfur- and petroleum organic compounds in deep ocean hydrothermal plumes.</title>
        <authorList>
            <person name="Zhou Z."/>
            <person name="Liu Y."/>
            <person name="Pan J."/>
            <person name="Cron B.R."/>
            <person name="Toner B.M."/>
            <person name="Anantharaman K."/>
            <person name="Breier J.A."/>
            <person name="Dick G.J."/>
            <person name="Li M."/>
        </authorList>
    </citation>
    <scope>NUCLEOTIDE SEQUENCE</scope>
    <source>
        <strain evidence="4">SZUA-1501</strain>
    </source>
</reference>
<dbReference type="GO" id="GO:0046872">
    <property type="term" value="F:metal ion binding"/>
    <property type="evidence" value="ECO:0007669"/>
    <property type="project" value="InterPro"/>
</dbReference>
<dbReference type="AlphaFoldDB" id="A0A9D0YQP1"/>
<dbReference type="Pfam" id="PF05193">
    <property type="entry name" value="Peptidase_M16_C"/>
    <property type="match status" value="1"/>
</dbReference>
<dbReference type="EMBL" id="DQVE01000025">
    <property type="protein sequence ID" value="HIP98224.1"/>
    <property type="molecule type" value="Genomic_DNA"/>
</dbReference>
<dbReference type="SUPFAM" id="SSF63411">
    <property type="entry name" value="LuxS/MPP-like metallohydrolase"/>
    <property type="match status" value="2"/>
</dbReference>
<feature type="domain" description="Peptidase M16 C-terminal" evidence="3">
    <location>
        <begin position="174"/>
        <end position="352"/>
    </location>
</feature>
<evidence type="ECO:0000256" key="1">
    <source>
        <dbReference type="ARBA" id="ARBA00007261"/>
    </source>
</evidence>
<sequence>MADGVVKKSDLVVRHYKNGLWVVIKPRKDTQVVSLQVWFKVGSVYEREKERGIAHFLEHMLFNGNDKYAYGEAEALIESLGGQINAATSKEYTYYYINIASPYWKEGLDVLFHLTMRATLEEKMIEKEKPIVLEELYRAKDNPLTLLWWGFEKEVYKVSPFRHPIIGYEQTIKNFTRDLLLEFYRSFYQPRNAAVVIVGNIDPKEVLEFIENTFVSEPSRPVPKRVIPEEPPQLKVRSKTLKDPRIGPDKCYSVIGWRIPPLATLEDYDILVLNEILSGGRTSLLYKKLRERGIVYGVNSYDFERSRDNIFVIFASMHPQNLELYKRELFKLLQELYDKLTQEELEKYKKRLINSEIFEKEEVENEASFYGYSLTVAGKLNYALYFFENIKKVEVKHIKQVLEKYILKKPYSEVTLLPS</sequence>
<dbReference type="PANTHER" id="PTHR11851:SF49">
    <property type="entry name" value="MITOCHONDRIAL-PROCESSING PEPTIDASE SUBUNIT ALPHA"/>
    <property type="match status" value="1"/>
</dbReference>
<dbReference type="InterPro" id="IPR011765">
    <property type="entry name" value="Pept_M16_N"/>
</dbReference>
<accession>A0A9D0YQP1</accession>
<name>A0A9D0YQP1_AQUAO</name>
<proteinExistence type="inferred from homology"/>
<dbReference type="Pfam" id="PF00675">
    <property type="entry name" value="Peptidase_M16"/>
    <property type="match status" value="1"/>
</dbReference>
<gene>
    <name evidence="4" type="ORF">EYH37_02500</name>
</gene>
<evidence type="ECO:0000313" key="5">
    <source>
        <dbReference type="Proteomes" id="UP000606463"/>
    </source>
</evidence>
<dbReference type="Proteomes" id="UP000606463">
    <property type="component" value="Unassembled WGS sequence"/>
</dbReference>
<evidence type="ECO:0000259" key="3">
    <source>
        <dbReference type="Pfam" id="PF05193"/>
    </source>
</evidence>
<evidence type="ECO:0000259" key="2">
    <source>
        <dbReference type="Pfam" id="PF00675"/>
    </source>
</evidence>
<protein>
    <submittedName>
        <fullName evidence="4">Insulinase family protein</fullName>
    </submittedName>
</protein>
<evidence type="ECO:0000313" key="4">
    <source>
        <dbReference type="EMBL" id="HIP98224.1"/>
    </source>
</evidence>
<dbReference type="InterPro" id="IPR011249">
    <property type="entry name" value="Metalloenz_LuxS/M16"/>
</dbReference>
<organism evidence="4 5">
    <name type="scientific">Aquifex aeolicus</name>
    <dbReference type="NCBI Taxonomy" id="63363"/>
    <lineage>
        <taxon>Bacteria</taxon>
        <taxon>Pseudomonadati</taxon>
        <taxon>Aquificota</taxon>
        <taxon>Aquificia</taxon>
        <taxon>Aquificales</taxon>
        <taxon>Aquificaceae</taxon>
        <taxon>Aquifex</taxon>
    </lineage>
</organism>
<dbReference type="PANTHER" id="PTHR11851">
    <property type="entry name" value="METALLOPROTEASE"/>
    <property type="match status" value="1"/>
</dbReference>
<comment type="similarity">
    <text evidence="1">Belongs to the peptidase M16 family.</text>
</comment>
<dbReference type="InterPro" id="IPR007863">
    <property type="entry name" value="Peptidase_M16_C"/>
</dbReference>